<reference evidence="1 2" key="1">
    <citation type="journal article" date="2015" name="Genome Biol. Evol.">
        <title>Phylogenomic analyses indicate that early fungi evolved digesting cell walls of algal ancestors of land plants.</title>
        <authorList>
            <person name="Chang Y."/>
            <person name="Wang S."/>
            <person name="Sekimoto S."/>
            <person name="Aerts A.L."/>
            <person name="Choi C."/>
            <person name="Clum A."/>
            <person name="LaButti K.M."/>
            <person name="Lindquist E.A."/>
            <person name="Yee Ngan C."/>
            <person name="Ohm R.A."/>
            <person name="Salamov A.A."/>
            <person name="Grigoriev I.V."/>
            <person name="Spatafora J.W."/>
            <person name="Berbee M.L."/>
        </authorList>
    </citation>
    <scope>NUCLEOTIDE SEQUENCE [LARGE SCALE GENOMIC DNA]</scope>
    <source>
        <strain evidence="1 2">NRRL 28638</strain>
    </source>
</reference>
<dbReference type="Proteomes" id="UP000070444">
    <property type="component" value="Unassembled WGS sequence"/>
</dbReference>
<gene>
    <name evidence="1" type="ORF">CONCODRAFT_141010</name>
</gene>
<keyword evidence="2" id="KW-1185">Reference proteome</keyword>
<dbReference type="EMBL" id="KQ964866">
    <property type="protein sequence ID" value="KXN65518.1"/>
    <property type="molecule type" value="Genomic_DNA"/>
</dbReference>
<proteinExistence type="predicted"/>
<evidence type="ECO:0008006" key="3">
    <source>
        <dbReference type="Google" id="ProtNLM"/>
    </source>
</evidence>
<sequence length="88" mass="10801">MKNNKWIDVAILKEFFQYFNIEELAELSLCSKLFRLKLARVIFKIIKLDSLKIKKFGYKSCIITEKDSEYNDKDIEERVEHYKRKLWY</sequence>
<evidence type="ECO:0000313" key="1">
    <source>
        <dbReference type="EMBL" id="KXN65518.1"/>
    </source>
</evidence>
<protein>
    <recommendedName>
        <fullName evidence="3">F-box domain-containing protein</fullName>
    </recommendedName>
</protein>
<organism evidence="1 2">
    <name type="scientific">Conidiobolus coronatus (strain ATCC 28846 / CBS 209.66 / NRRL 28638)</name>
    <name type="common">Delacroixia coronata</name>
    <dbReference type="NCBI Taxonomy" id="796925"/>
    <lineage>
        <taxon>Eukaryota</taxon>
        <taxon>Fungi</taxon>
        <taxon>Fungi incertae sedis</taxon>
        <taxon>Zoopagomycota</taxon>
        <taxon>Entomophthoromycotina</taxon>
        <taxon>Entomophthoromycetes</taxon>
        <taxon>Entomophthorales</taxon>
        <taxon>Ancylistaceae</taxon>
        <taxon>Conidiobolus</taxon>
    </lineage>
</organism>
<dbReference type="AlphaFoldDB" id="A0A137NRZ6"/>
<evidence type="ECO:0000313" key="2">
    <source>
        <dbReference type="Proteomes" id="UP000070444"/>
    </source>
</evidence>
<name>A0A137NRZ6_CONC2</name>
<accession>A0A137NRZ6</accession>